<dbReference type="RefSeq" id="WP_270129357.1">
    <property type="nucleotide sequence ID" value="NZ_CP115397.1"/>
</dbReference>
<accession>A0ABY7PUW1</accession>
<evidence type="ECO:0000313" key="2">
    <source>
        <dbReference type="EMBL" id="WBO86706.1"/>
    </source>
</evidence>
<keyword evidence="1" id="KW-0472">Membrane</keyword>
<keyword evidence="1" id="KW-0812">Transmembrane</keyword>
<evidence type="ECO:0000313" key="3">
    <source>
        <dbReference type="Proteomes" id="UP001211872"/>
    </source>
</evidence>
<name>A0ABY7PUW1_9BACT</name>
<geneLocation type="plasmid" evidence="2 3">
    <name>unnamed2</name>
</geneLocation>
<keyword evidence="1" id="KW-1133">Transmembrane helix</keyword>
<sequence>MNKFFSVFIWFIGLSSLAFVGYALLRYLVPEAPPSSVVLFASYKSGVSGTMLEFRANGTFRYESAAFLSSDVVTGHYTRTDSLIRLDQLPKTGLLKSLSLLVRYSPKHDALHTGKSLWQLNQAGRVDSSCVHFTVYNLVALPAAN</sequence>
<protein>
    <submittedName>
        <fullName evidence="2">Uncharacterized protein</fullName>
    </submittedName>
</protein>
<feature type="transmembrane region" description="Helical" evidence="1">
    <location>
        <begin position="7"/>
        <end position="29"/>
    </location>
</feature>
<organism evidence="2 3">
    <name type="scientific">Hymenobacter yonginensis</name>
    <dbReference type="NCBI Taxonomy" id="748197"/>
    <lineage>
        <taxon>Bacteria</taxon>
        <taxon>Pseudomonadati</taxon>
        <taxon>Bacteroidota</taxon>
        <taxon>Cytophagia</taxon>
        <taxon>Cytophagales</taxon>
        <taxon>Hymenobacteraceae</taxon>
        <taxon>Hymenobacter</taxon>
    </lineage>
</organism>
<keyword evidence="2" id="KW-0614">Plasmid</keyword>
<gene>
    <name evidence="2" type="ORF">O9Z63_20715</name>
</gene>
<dbReference type="Proteomes" id="UP001211872">
    <property type="component" value="Plasmid unnamed2"/>
</dbReference>
<evidence type="ECO:0000256" key="1">
    <source>
        <dbReference type="SAM" id="Phobius"/>
    </source>
</evidence>
<dbReference type="EMBL" id="CP115397">
    <property type="protein sequence ID" value="WBO86706.1"/>
    <property type="molecule type" value="Genomic_DNA"/>
</dbReference>
<proteinExistence type="predicted"/>
<keyword evidence="3" id="KW-1185">Reference proteome</keyword>
<reference evidence="2 3" key="1">
    <citation type="journal article" date="2011" name="Int. J. Syst. Evol. Microbiol.">
        <title>Hymenobacter yonginensis sp. nov., isolated from a mesotrophic artificial lake.</title>
        <authorList>
            <person name="Joung Y."/>
            <person name="Cho S.H."/>
            <person name="Kim H."/>
            <person name="Kim S.B."/>
            <person name="Joh K."/>
        </authorList>
    </citation>
    <scope>NUCLEOTIDE SEQUENCE [LARGE SCALE GENOMIC DNA]</scope>
    <source>
        <strain evidence="2 3">KCTC 22745</strain>
    </source>
</reference>